<dbReference type="SUPFAM" id="SSF51430">
    <property type="entry name" value="NAD(P)-linked oxidoreductase"/>
    <property type="match status" value="2"/>
</dbReference>
<dbReference type="InterPro" id="IPR018170">
    <property type="entry name" value="Aldo/ket_reductase_CS"/>
</dbReference>
<reference evidence="2" key="1">
    <citation type="submission" date="2020-11" db="EMBL/GenBank/DDBJ databases">
        <authorList>
            <person name="Tran Van P."/>
        </authorList>
    </citation>
    <scope>NUCLEOTIDE SEQUENCE</scope>
</reference>
<evidence type="ECO:0000313" key="3">
    <source>
        <dbReference type="Proteomes" id="UP000759131"/>
    </source>
</evidence>
<sequence>MASKTVKLNNGRDFPLVGLGTWKAPEGAVYEAVKAAIDAGYRLGTWKAPEGAVYEAVKAAIDAGYRHIDCAFAYGNEAEVGRALKESIGSGKVKREELFITSKLWNTYHKRERVGLCLDITLKDLGLDYLDLYLIHWPLGYQEGEEKFPKNAAGEVLVSDVDFVETYLGL</sequence>
<dbReference type="AlphaFoldDB" id="A0A7R9LGD8"/>
<protein>
    <recommendedName>
        <fullName evidence="1">NADP-dependent oxidoreductase domain-containing protein</fullName>
    </recommendedName>
</protein>
<keyword evidence="3" id="KW-1185">Reference proteome</keyword>
<dbReference type="Pfam" id="PF00248">
    <property type="entry name" value="Aldo_ket_red"/>
    <property type="match status" value="1"/>
</dbReference>
<dbReference type="InterPro" id="IPR023210">
    <property type="entry name" value="NADP_OxRdtase_dom"/>
</dbReference>
<dbReference type="PRINTS" id="PR00069">
    <property type="entry name" value="ALDKETRDTASE"/>
</dbReference>
<dbReference type="InterPro" id="IPR020471">
    <property type="entry name" value="AKR"/>
</dbReference>
<dbReference type="InterPro" id="IPR036812">
    <property type="entry name" value="NAD(P)_OxRdtase_dom_sf"/>
</dbReference>
<gene>
    <name evidence="2" type="ORF">OSB1V03_LOCUS18559</name>
</gene>
<feature type="non-terminal residue" evidence="2">
    <location>
        <position position="170"/>
    </location>
</feature>
<accession>A0A7R9LGD8</accession>
<dbReference type="Gene3D" id="3.20.20.100">
    <property type="entry name" value="NADP-dependent oxidoreductase domain"/>
    <property type="match status" value="2"/>
</dbReference>
<organism evidence="2">
    <name type="scientific">Medioppia subpectinata</name>
    <dbReference type="NCBI Taxonomy" id="1979941"/>
    <lineage>
        <taxon>Eukaryota</taxon>
        <taxon>Metazoa</taxon>
        <taxon>Ecdysozoa</taxon>
        <taxon>Arthropoda</taxon>
        <taxon>Chelicerata</taxon>
        <taxon>Arachnida</taxon>
        <taxon>Acari</taxon>
        <taxon>Acariformes</taxon>
        <taxon>Sarcoptiformes</taxon>
        <taxon>Oribatida</taxon>
        <taxon>Brachypylina</taxon>
        <taxon>Oppioidea</taxon>
        <taxon>Oppiidae</taxon>
        <taxon>Medioppia</taxon>
    </lineage>
</organism>
<dbReference type="EMBL" id="CAJPIZ010024940">
    <property type="protein sequence ID" value="CAG2118608.1"/>
    <property type="molecule type" value="Genomic_DNA"/>
</dbReference>
<evidence type="ECO:0000313" key="2">
    <source>
        <dbReference type="EMBL" id="CAD7641230.1"/>
    </source>
</evidence>
<dbReference type="OrthoDB" id="416253at2759"/>
<name>A0A7R9LGD8_9ACAR</name>
<dbReference type="GO" id="GO:0016491">
    <property type="term" value="F:oxidoreductase activity"/>
    <property type="evidence" value="ECO:0007669"/>
    <property type="project" value="InterPro"/>
</dbReference>
<dbReference type="PANTHER" id="PTHR11732">
    <property type="entry name" value="ALDO/KETO REDUCTASE"/>
    <property type="match status" value="1"/>
</dbReference>
<dbReference type="Proteomes" id="UP000759131">
    <property type="component" value="Unassembled WGS sequence"/>
</dbReference>
<evidence type="ECO:0000259" key="1">
    <source>
        <dbReference type="Pfam" id="PF00248"/>
    </source>
</evidence>
<proteinExistence type="predicted"/>
<dbReference type="EMBL" id="OC879515">
    <property type="protein sequence ID" value="CAD7641230.1"/>
    <property type="molecule type" value="Genomic_DNA"/>
</dbReference>
<dbReference type="PROSITE" id="PS00798">
    <property type="entry name" value="ALDOKETO_REDUCTASE_1"/>
    <property type="match status" value="1"/>
</dbReference>
<feature type="domain" description="NADP-dependent oxidoreductase" evidence="1">
    <location>
        <begin position="46"/>
        <end position="143"/>
    </location>
</feature>